<feature type="region of interest" description="Disordered" evidence="1">
    <location>
        <begin position="108"/>
        <end position="147"/>
    </location>
</feature>
<gene>
    <name evidence="2" type="ORF">NPIL_20021</name>
</gene>
<comment type="caution">
    <text evidence="2">The sequence shown here is derived from an EMBL/GenBank/DDBJ whole genome shotgun (WGS) entry which is preliminary data.</text>
</comment>
<organism evidence="2 3">
    <name type="scientific">Nephila pilipes</name>
    <name type="common">Giant wood spider</name>
    <name type="synonym">Nephila maculata</name>
    <dbReference type="NCBI Taxonomy" id="299642"/>
    <lineage>
        <taxon>Eukaryota</taxon>
        <taxon>Metazoa</taxon>
        <taxon>Ecdysozoa</taxon>
        <taxon>Arthropoda</taxon>
        <taxon>Chelicerata</taxon>
        <taxon>Arachnida</taxon>
        <taxon>Araneae</taxon>
        <taxon>Araneomorphae</taxon>
        <taxon>Entelegynae</taxon>
        <taxon>Araneoidea</taxon>
        <taxon>Nephilidae</taxon>
        <taxon>Nephila</taxon>
    </lineage>
</organism>
<sequence length="173" mass="19823">MWSPRINNSLFWQRHNLTYNGRGPNKQVARGQRAHRGLLHLLRDPGGFLHAPGRSHPLRHRLHRGAPQRGGRELRAIHPVRPQESRGAHHAGLRAALHLRGVHLLRPHPLFGHPREQEEVEEGPQVQREGQRRASIHDPRRQQENAQRRLEGVAADLKTICSSLRLVVILKSE</sequence>
<proteinExistence type="predicted"/>
<dbReference type="Proteomes" id="UP000887013">
    <property type="component" value="Unassembled WGS sequence"/>
</dbReference>
<feature type="compositionally biased region" description="Basic and acidic residues" evidence="1">
    <location>
        <begin position="129"/>
        <end position="147"/>
    </location>
</feature>
<dbReference type="AlphaFoldDB" id="A0A8X6PLG7"/>
<name>A0A8X6PLG7_NEPPI</name>
<evidence type="ECO:0000313" key="2">
    <source>
        <dbReference type="EMBL" id="GFT77549.1"/>
    </source>
</evidence>
<dbReference type="EMBL" id="BMAW01071313">
    <property type="protein sequence ID" value="GFT77549.1"/>
    <property type="molecule type" value="Genomic_DNA"/>
</dbReference>
<evidence type="ECO:0000313" key="3">
    <source>
        <dbReference type="Proteomes" id="UP000887013"/>
    </source>
</evidence>
<evidence type="ECO:0000256" key="1">
    <source>
        <dbReference type="SAM" id="MobiDB-lite"/>
    </source>
</evidence>
<accession>A0A8X6PLG7</accession>
<protein>
    <submittedName>
        <fullName evidence="2">Uncharacterized protein</fullName>
    </submittedName>
</protein>
<reference evidence="2" key="1">
    <citation type="submission" date="2020-08" db="EMBL/GenBank/DDBJ databases">
        <title>Multicomponent nature underlies the extraordinary mechanical properties of spider dragline silk.</title>
        <authorList>
            <person name="Kono N."/>
            <person name="Nakamura H."/>
            <person name="Mori M."/>
            <person name="Yoshida Y."/>
            <person name="Ohtoshi R."/>
            <person name="Malay A.D."/>
            <person name="Moran D.A.P."/>
            <person name="Tomita M."/>
            <person name="Numata K."/>
            <person name="Arakawa K."/>
        </authorList>
    </citation>
    <scope>NUCLEOTIDE SEQUENCE</scope>
</reference>
<keyword evidence="3" id="KW-1185">Reference proteome</keyword>